<evidence type="ECO:0008006" key="4">
    <source>
        <dbReference type="Google" id="ProtNLM"/>
    </source>
</evidence>
<dbReference type="SUPFAM" id="SSF56112">
    <property type="entry name" value="Protein kinase-like (PK-like)"/>
    <property type="match status" value="1"/>
</dbReference>
<protein>
    <recommendedName>
        <fullName evidence="4">Protein kinase domain-containing protein</fullName>
    </recommendedName>
</protein>
<organism evidence="2 3">
    <name type="scientific">Penicillium patulum</name>
    <name type="common">Penicillium griseofulvum</name>
    <dbReference type="NCBI Taxonomy" id="5078"/>
    <lineage>
        <taxon>Eukaryota</taxon>
        <taxon>Fungi</taxon>
        <taxon>Dikarya</taxon>
        <taxon>Ascomycota</taxon>
        <taxon>Pezizomycotina</taxon>
        <taxon>Eurotiomycetes</taxon>
        <taxon>Eurotiomycetidae</taxon>
        <taxon>Eurotiales</taxon>
        <taxon>Aspergillaceae</taxon>
        <taxon>Penicillium</taxon>
    </lineage>
</organism>
<name>A0A135LCV6_PENPA</name>
<dbReference type="AlphaFoldDB" id="A0A135LCV6"/>
<feature type="compositionally biased region" description="Polar residues" evidence="1">
    <location>
        <begin position="612"/>
        <end position="624"/>
    </location>
</feature>
<dbReference type="OrthoDB" id="2156052at2759"/>
<dbReference type="Proteomes" id="UP000070168">
    <property type="component" value="Unassembled WGS sequence"/>
</dbReference>
<dbReference type="GeneID" id="63706567"/>
<proteinExistence type="predicted"/>
<accession>A0A135LCV6</accession>
<dbReference type="OMA" id="RTCYLLK"/>
<comment type="caution">
    <text evidence="2">The sequence shown here is derived from an EMBL/GenBank/DDBJ whole genome shotgun (WGS) entry which is preliminary data.</text>
</comment>
<dbReference type="RefSeq" id="XP_040645344.1">
    <property type="nucleotide sequence ID" value="XM_040791267.1"/>
</dbReference>
<feature type="region of interest" description="Disordered" evidence="1">
    <location>
        <begin position="601"/>
        <end position="624"/>
    </location>
</feature>
<dbReference type="Gene3D" id="1.10.510.10">
    <property type="entry name" value="Transferase(Phosphotransferase) domain 1"/>
    <property type="match status" value="1"/>
</dbReference>
<evidence type="ECO:0000313" key="3">
    <source>
        <dbReference type="Proteomes" id="UP000070168"/>
    </source>
</evidence>
<sequence>MDQTYAEWRHMMDDIGEGPAKPEPLVSQIQFTAPPTPSNISLIPHLESAHHIFSQAFNVDIRLLIWPESWFPGDERLSPLWLRPWIKFPQLQDEMWKKIVDAPEFVNACIFPPQPSIQYTAQLVKWYSVYSEDTLKQFAHRTIDDFLAILVDFLEREPALRYMFSARGQLNFDRPRHCCISVAKCGFEEPAFAVLYIPPVCLTLPELVAGLRAVSPVEVFDKDPKTFEDYASAIVIRAIARIYSRMMGAGIQYGYIYTGEALVFLHIDPKDCTAMEYYLCVPGRDVVSHGYDAHSNWVRRTALGQILAFTLQSLAASPPTQEWQDAVYQSYRPLGDDYSILLPQAPDDIRFNPPAEFMYEDSFWTRFWGNLLQANIKMDDPDSPGSQGSGSDICRPYCTQACLLGTFEKGVLDENRPNVSEHGTTRHHQLSAQEICDRLNEQLRENRYRGFQQLHIIGRTCYLLKATLRSHGYTMMIKATNARQSRRIKAELANYQNLKSLQGSLIPVCLGMFQPKIPYWYHGLQMNYMLLLSWSGIRTDEHTTTPETNQYLEQEVQKLEDVFHEHGVVHKDVAFRNVLWNPESGSFVMIDLEDMKWLKGAPQGSKGHRSHQTQSSIDEIRTSSQVGGKDNNLWFWRSHKVL</sequence>
<reference evidence="2 3" key="1">
    <citation type="journal article" date="2016" name="BMC Genomics">
        <title>Genome sequencing and secondary metabolism of the postharvest pathogen Penicillium griseofulvum.</title>
        <authorList>
            <person name="Banani H."/>
            <person name="Marcet-Houben M."/>
            <person name="Ballester A.R."/>
            <person name="Abbruscato P."/>
            <person name="Gonzalez-Candelas L."/>
            <person name="Gabaldon T."/>
            <person name="Spadaro D."/>
        </authorList>
    </citation>
    <scope>NUCLEOTIDE SEQUENCE [LARGE SCALE GENOMIC DNA]</scope>
    <source>
        <strain evidence="2 3">PG3</strain>
    </source>
</reference>
<dbReference type="STRING" id="5078.A0A135LCV6"/>
<evidence type="ECO:0000256" key="1">
    <source>
        <dbReference type="SAM" id="MobiDB-lite"/>
    </source>
</evidence>
<gene>
    <name evidence="2" type="ORF">PGRI_035540</name>
</gene>
<dbReference type="EMBL" id="LHQR01000067">
    <property type="protein sequence ID" value="KXG46808.1"/>
    <property type="molecule type" value="Genomic_DNA"/>
</dbReference>
<keyword evidence="3" id="KW-1185">Reference proteome</keyword>
<evidence type="ECO:0000313" key="2">
    <source>
        <dbReference type="EMBL" id="KXG46808.1"/>
    </source>
</evidence>
<dbReference type="InterPro" id="IPR011009">
    <property type="entry name" value="Kinase-like_dom_sf"/>
</dbReference>